<sequence>MRKRTEDLSVWVLTAKLVLVAWLFMSFTSMALLGSAHTAAVWCRKYSVAENPACRLVNHVLVIEGH</sequence>
<evidence type="ECO:0000313" key="2">
    <source>
        <dbReference type="Proteomes" id="UP000595197"/>
    </source>
</evidence>
<geneLocation type="plasmid" evidence="1 2">
    <name>pTT6-2</name>
</geneLocation>
<dbReference type="RefSeq" id="WP_201083238.1">
    <property type="nucleotide sequence ID" value="NZ_CP067422.1"/>
</dbReference>
<proteinExistence type="predicted"/>
<name>A0ABX7BK12_9PROT</name>
<keyword evidence="1" id="KW-0614">Plasmid</keyword>
<evidence type="ECO:0000313" key="1">
    <source>
        <dbReference type="EMBL" id="QQP93574.1"/>
    </source>
</evidence>
<gene>
    <name evidence="1" type="ORF">IGS68_31610</name>
</gene>
<dbReference type="EMBL" id="CP067422">
    <property type="protein sequence ID" value="QQP93574.1"/>
    <property type="molecule type" value="Genomic_DNA"/>
</dbReference>
<dbReference type="Proteomes" id="UP000595197">
    <property type="component" value="Plasmid pTT6-2"/>
</dbReference>
<keyword evidence="2" id="KW-1185">Reference proteome</keyword>
<reference evidence="1" key="1">
    <citation type="submission" date="2021-02" db="EMBL/GenBank/DDBJ databases">
        <title>Skermanella TT6 skin isolate.</title>
        <authorList>
            <person name="Lee K."/>
            <person name="Ganzorig M."/>
        </authorList>
    </citation>
    <scope>NUCLEOTIDE SEQUENCE</scope>
    <source>
        <strain evidence="1">TT6</strain>
    </source>
</reference>
<organism evidence="1 2">
    <name type="scientific">Skermanella cutis</name>
    <dbReference type="NCBI Taxonomy" id="2775420"/>
    <lineage>
        <taxon>Bacteria</taxon>
        <taxon>Pseudomonadati</taxon>
        <taxon>Pseudomonadota</taxon>
        <taxon>Alphaproteobacteria</taxon>
        <taxon>Rhodospirillales</taxon>
        <taxon>Azospirillaceae</taxon>
        <taxon>Skermanella</taxon>
    </lineage>
</organism>
<accession>A0ABX7BK12</accession>
<protein>
    <submittedName>
        <fullName evidence="1">Uncharacterized protein</fullName>
    </submittedName>
</protein>